<name>A0A328BXM2_9PAST</name>
<keyword evidence="2" id="KW-1185">Reference proteome</keyword>
<gene>
    <name evidence="1" type="ORF">C5N92_04820</name>
</gene>
<dbReference type="AlphaFoldDB" id="A0A328BXM2"/>
<evidence type="ECO:0000313" key="2">
    <source>
        <dbReference type="Proteomes" id="UP000248689"/>
    </source>
</evidence>
<sequence>MSDWKYIDEEKPTQDGKYLVVAIVGKKKGDRKNFVFLSEWESEKQAFSYDLIIKDRNQEKEYPLIHAWMSYKQPPSPKKQENAECQE</sequence>
<dbReference type="RefSeq" id="WP_111749731.1">
    <property type="nucleotide sequence ID" value="NZ_PTPX01000009.1"/>
</dbReference>
<protein>
    <submittedName>
        <fullName evidence="1">Uncharacterized protein</fullName>
    </submittedName>
</protein>
<reference evidence="2" key="1">
    <citation type="submission" date="2018-02" db="EMBL/GenBank/DDBJ databases">
        <title>Glaesserella australis sp. nov., isolated from the lungs of pigs.</title>
        <authorList>
            <person name="Turni C."/>
            <person name="Christensen H."/>
        </authorList>
    </citation>
    <scope>NUCLEOTIDE SEQUENCE [LARGE SCALE GENOMIC DNA]</scope>
    <source>
        <strain evidence="2">HS4635</strain>
    </source>
</reference>
<dbReference type="OrthoDB" id="5687232at2"/>
<accession>A0A328BXM2</accession>
<organism evidence="1 2">
    <name type="scientific">Glaesserella australis</name>
    <dbReference type="NCBI Taxonomy" id="2094024"/>
    <lineage>
        <taxon>Bacteria</taxon>
        <taxon>Pseudomonadati</taxon>
        <taxon>Pseudomonadota</taxon>
        <taxon>Gammaproteobacteria</taxon>
        <taxon>Pasteurellales</taxon>
        <taxon>Pasteurellaceae</taxon>
        <taxon>Glaesserella</taxon>
    </lineage>
</organism>
<evidence type="ECO:0000313" key="1">
    <source>
        <dbReference type="EMBL" id="RAL19118.1"/>
    </source>
</evidence>
<comment type="caution">
    <text evidence="1">The sequence shown here is derived from an EMBL/GenBank/DDBJ whole genome shotgun (WGS) entry which is preliminary data.</text>
</comment>
<dbReference type="Proteomes" id="UP000248689">
    <property type="component" value="Unassembled WGS sequence"/>
</dbReference>
<proteinExistence type="predicted"/>
<dbReference type="EMBL" id="PTPX01000009">
    <property type="protein sequence ID" value="RAL19118.1"/>
    <property type="molecule type" value="Genomic_DNA"/>
</dbReference>